<evidence type="ECO:0000256" key="5">
    <source>
        <dbReference type="SAM" id="SignalP"/>
    </source>
</evidence>
<dbReference type="PANTHER" id="PTHR33420">
    <property type="entry name" value="FIMBRIAL SUBUNIT ELFA-RELATED"/>
    <property type="match status" value="1"/>
</dbReference>
<dbReference type="GO" id="GO:0043709">
    <property type="term" value="P:cell adhesion involved in single-species biofilm formation"/>
    <property type="evidence" value="ECO:0007669"/>
    <property type="project" value="TreeGrafter"/>
</dbReference>
<evidence type="ECO:0000256" key="1">
    <source>
        <dbReference type="ARBA" id="ARBA00004561"/>
    </source>
</evidence>
<evidence type="ECO:0000256" key="3">
    <source>
        <dbReference type="ARBA" id="ARBA00022729"/>
    </source>
</evidence>
<dbReference type="EMBL" id="LPLZ01000035">
    <property type="protein sequence ID" value="KWN17437.1"/>
    <property type="molecule type" value="Genomic_DNA"/>
</dbReference>
<dbReference type="InterPro" id="IPR050263">
    <property type="entry name" value="Bact_Fimbrial_Adh_Pro"/>
</dbReference>
<dbReference type="InterPro" id="IPR039458">
    <property type="entry name" value="FimA-like"/>
</dbReference>
<evidence type="ECO:0000313" key="7">
    <source>
        <dbReference type="Proteomes" id="UP000068016"/>
    </source>
</evidence>
<proteinExistence type="inferred from homology"/>
<dbReference type="PANTHER" id="PTHR33420:SF3">
    <property type="entry name" value="FIMBRIAL SUBUNIT ELFA"/>
    <property type="match status" value="1"/>
</dbReference>
<dbReference type="InterPro" id="IPR036937">
    <property type="entry name" value="Adhesion_dom_fimbrial_sf"/>
</dbReference>
<comment type="caution">
    <text evidence="6">The sequence shown here is derived from an EMBL/GenBank/DDBJ whole genome shotgun (WGS) entry which is preliminary data.</text>
</comment>
<dbReference type="InterPro" id="IPR008966">
    <property type="entry name" value="Adhesion_dom_sf"/>
</dbReference>
<keyword evidence="4" id="KW-0281">Fimbrium</keyword>
<dbReference type="AlphaFoldDB" id="A0A108ETX4"/>
<accession>A0A108ETX4</accession>
<evidence type="ECO:0000256" key="2">
    <source>
        <dbReference type="ARBA" id="ARBA00006671"/>
    </source>
</evidence>
<feature type="chain" id="PRO_5007130208" evidence="5">
    <location>
        <begin position="27"/>
        <end position="187"/>
    </location>
</feature>
<sequence>MSMKKTFISAMLAAAGIIAMAPAAHASDGTITFNGSVIASTCKPDGGAGDVTVTLPPVSTTALKEAGQTAGRTPFSLMLTGCATTEGNPTKVSVAFESGASVNQSTGRLTLDEGTAEAPSAKNVEISVLNAQQKAVNVGGAGDQGALSADIGADGKAKMDYFAEYVATGVAEAGAANTRVQYSLSYQ</sequence>
<dbReference type="Pfam" id="PF16970">
    <property type="entry name" value="FimA"/>
    <property type="match status" value="1"/>
</dbReference>
<dbReference type="GO" id="GO:0009289">
    <property type="term" value="C:pilus"/>
    <property type="evidence" value="ECO:0007669"/>
    <property type="project" value="UniProtKB-SubCell"/>
</dbReference>
<dbReference type="Gene3D" id="2.60.40.1090">
    <property type="entry name" value="Fimbrial-type adhesion domain"/>
    <property type="match status" value="1"/>
</dbReference>
<keyword evidence="3 5" id="KW-0732">Signal</keyword>
<comment type="similarity">
    <text evidence="2">Belongs to the fimbrial protein family.</text>
</comment>
<dbReference type="Proteomes" id="UP000068016">
    <property type="component" value="Unassembled WGS sequence"/>
</dbReference>
<evidence type="ECO:0000256" key="4">
    <source>
        <dbReference type="ARBA" id="ARBA00023263"/>
    </source>
</evidence>
<organism evidence="6 7">
    <name type="scientific">Burkholderia territorii</name>
    <dbReference type="NCBI Taxonomy" id="1503055"/>
    <lineage>
        <taxon>Bacteria</taxon>
        <taxon>Pseudomonadati</taxon>
        <taxon>Pseudomonadota</taxon>
        <taxon>Betaproteobacteria</taxon>
        <taxon>Burkholderiales</taxon>
        <taxon>Burkholderiaceae</taxon>
        <taxon>Burkholderia</taxon>
        <taxon>Burkholderia cepacia complex</taxon>
    </lineage>
</organism>
<comment type="subcellular location">
    <subcellularLocation>
        <location evidence="1">Fimbrium</location>
    </subcellularLocation>
</comment>
<evidence type="ECO:0000313" key="6">
    <source>
        <dbReference type="EMBL" id="KWN17437.1"/>
    </source>
</evidence>
<name>A0A108ETX4_9BURK</name>
<feature type="signal peptide" evidence="5">
    <location>
        <begin position="1"/>
        <end position="26"/>
    </location>
</feature>
<reference evidence="6 7" key="1">
    <citation type="submission" date="2015-11" db="EMBL/GenBank/DDBJ databases">
        <title>Expanding the genomic diversity of Burkholderia species for the development of highly accurate diagnostics.</title>
        <authorList>
            <person name="Sahl J."/>
            <person name="Keim P."/>
            <person name="Wagner D."/>
        </authorList>
    </citation>
    <scope>NUCLEOTIDE SEQUENCE [LARGE SCALE GENOMIC DNA]</scope>
    <source>
        <strain evidence="6 7">MSMB793WGS</strain>
    </source>
</reference>
<gene>
    <name evidence="6" type="ORF">WT83_13115</name>
</gene>
<protein>
    <submittedName>
        <fullName evidence="6">Fimbrial protein</fullName>
    </submittedName>
</protein>
<dbReference type="SUPFAM" id="SSF49401">
    <property type="entry name" value="Bacterial adhesins"/>
    <property type="match status" value="1"/>
</dbReference>